<feature type="transmembrane region" description="Helical" evidence="1">
    <location>
        <begin position="37"/>
        <end position="59"/>
    </location>
</feature>
<feature type="transmembrane region" description="Helical" evidence="1">
    <location>
        <begin position="147"/>
        <end position="168"/>
    </location>
</feature>
<organism evidence="2 3">
    <name type="scientific">Chryseobacterium aquaeductus</name>
    <dbReference type="NCBI Taxonomy" id="2675056"/>
    <lineage>
        <taxon>Bacteria</taxon>
        <taxon>Pseudomonadati</taxon>
        <taxon>Bacteroidota</taxon>
        <taxon>Flavobacteriia</taxon>
        <taxon>Flavobacteriales</taxon>
        <taxon>Weeksellaceae</taxon>
        <taxon>Chryseobacterium group</taxon>
        <taxon>Chryseobacterium</taxon>
    </lineage>
</organism>
<evidence type="ECO:0000256" key="1">
    <source>
        <dbReference type="SAM" id="Phobius"/>
    </source>
</evidence>
<feature type="transmembrane region" description="Helical" evidence="1">
    <location>
        <begin position="180"/>
        <end position="201"/>
    </location>
</feature>
<dbReference type="Proteomes" id="UP000662618">
    <property type="component" value="Unassembled WGS sequence"/>
</dbReference>
<keyword evidence="1" id="KW-0472">Membrane</keyword>
<feature type="transmembrane region" description="Helical" evidence="1">
    <location>
        <begin position="6"/>
        <end position="25"/>
    </location>
</feature>
<keyword evidence="3" id="KW-1185">Reference proteome</keyword>
<feature type="transmembrane region" description="Helical" evidence="1">
    <location>
        <begin position="116"/>
        <end position="135"/>
    </location>
</feature>
<feature type="transmembrane region" description="Helical" evidence="1">
    <location>
        <begin position="90"/>
        <end position="110"/>
    </location>
</feature>
<feature type="transmembrane region" description="Helical" evidence="1">
    <location>
        <begin position="65"/>
        <end position="83"/>
    </location>
</feature>
<comment type="caution">
    <text evidence="2">The sequence shown here is derived from an EMBL/GenBank/DDBJ whole genome shotgun (WGS) entry which is preliminary data.</text>
</comment>
<evidence type="ECO:0000313" key="2">
    <source>
        <dbReference type="EMBL" id="CAD7802530.1"/>
    </source>
</evidence>
<proteinExistence type="predicted"/>
<dbReference type="AlphaFoldDB" id="A0A9N8QRE4"/>
<keyword evidence="1" id="KW-0812">Transmembrane</keyword>
<keyword evidence="1" id="KW-1133">Transmembrane helix</keyword>
<dbReference type="EMBL" id="CAJIMS010000001">
    <property type="protein sequence ID" value="CAD7802530.1"/>
    <property type="molecule type" value="Genomic_DNA"/>
</dbReference>
<dbReference type="RefSeq" id="WP_162087412.1">
    <property type="nucleotide sequence ID" value="NZ_CAJIMS010000001.1"/>
</dbReference>
<protein>
    <submittedName>
        <fullName evidence="2">Uncharacterized protein</fullName>
    </submittedName>
</protein>
<gene>
    <name evidence="2" type="ORF">CHRY9390_00942</name>
</gene>
<evidence type="ECO:0000313" key="3">
    <source>
        <dbReference type="Proteomes" id="UP000662618"/>
    </source>
</evidence>
<reference evidence="2" key="1">
    <citation type="submission" date="2020-12" db="EMBL/GenBank/DDBJ databases">
        <authorList>
            <person name="Rodrigo-Torres L."/>
            <person name="Arahal R. D."/>
            <person name="Lucena T."/>
        </authorList>
    </citation>
    <scope>NUCLEOTIDE SEQUENCE</scope>
    <source>
        <strain evidence="2">CECT 9390</strain>
    </source>
</reference>
<sequence>MEYFTYSTIYSSYCLLLIANILGILKYKFLKNDERWYVYYLIYTFAIEASTNISVKIFGAKDTSAVYPFYIGGIFSILTYLYVRKLNLPMFWSLFLPSIGVLYLLLHSFFEGLNHDHVKVITNIIIFAFAGFILLQEIRKAKSDNRFLLVDAFIFLYYTVSAFIFILHNQLGNMDINSAYLIWGINNILTCVLYLSFIYTFSRLKK</sequence>
<name>A0A9N8QRE4_9FLAO</name>
<accession>A0A9N8QRE4</accession>